<dbReference type="NCBIfam" id="TIGR00052">
    <property type="entry name" value="nudix-type nucleoside diphosphatase, YffH/AdpP family"/>
    <property type="match status" value="1"/>
</dbReference>
<dbReference type="Gene3D" id="3.90.79.10">
    <property type="entry name" value="Nucleoside Triphosphate Pyrophosphohydrolase"/>
    <property type="match status" value="1"/>
</dbReference>
<gene>
    <name evidence="10" type="ORF">J2X20_004933</name>
</gene>
<dbReference type="InterPro" id="IPR000086">
    <property type="entry name" value="NUDIX_hydrolase_dom"/>
</dbReference>
<evidence type="ECO:0000313" key="11">
    <source>
        <dbReference type="Proteomes" id="UP001180453"/>
    </source>
</evidence>
<evidence type="ECO:0000256" key="3">
    <source>
        <dbReference type="ARBA" id="ARBA00007275"/>
    </source>
</evidence>
<dbReference type="PROSITE" id="PS51462">
    <property type="entry name" value="NUDIX"/>
    <property type="match status" value="1"/>
</dbReference>
<evidence type="ECO:0000256" key="5">
    <source>
        <dbReference type="ARBA" id="ARBA00016377"/>
    </source>
</evidence>
<dbReference type="GO" id="GO:0047631">
    <property type="term" value="F:ADP-ribose diphosphatase activity"/>
    <property type="evidence" value="ECO:0007669"/>
    <property type="project" value="UniProtKB-EC"/>
</dbReference>
<organism evidence="10 11">
    <name type="scientific">Roseateles saccharophilus</name>
    <name type="common">Pseudomonas saccharophila</name>
    <dbReference type="NCBI Taxonomy" id="304"/>
    <lineage>
        <taxon>Bacteria</taxon>
        <taxon>Pseudomonadati</taxon>
        <taxon>Pseudomonadota</taxon>
        <taxon>Betaproteobacteria</taxon>
        <taxon>Burkholderiales</taxon>
        <taxon>Sphaerotilaceae</taxon>
        <taxon>Roseateles</taxon>
    </lineage>
</organism>
<comment type="cofactor">
    <cofactor evidence="2">
        <name>Mg(2+)</name>
        <dbReference type="ChEBI" id="CHEBI:18420"/>
    </cofactor>
</comment>
<evidence type="ECO:0000256" key="8">
    <source>
        <dbReference type="ARBA" id="ARBA00032272"/>
    </source>
</evidence>
<protein>
    <recommendedName>
        <fullName evidence="5">GDP-mannose pyrophosphatase</fullName>
    </recommendedName>
    <alternativeName>
        <fullName evidence="7">GDP-mannose hydrolase</fullName>
    </alternativeName>
    <alternativeName>
        <fullName evidence="8">GDPMK</fullName>
    </alternativeName>
</protein>
<dbReference type="InterPro" id="IPR004385">
    <property type="entry name" value="NDP_pyrophosphatase"/>
</dbReference>
<dbReference type="SUPFAM" id="SSF55811">
    <property type="entry name" value="Nudix"/>
    <property type="match status" value="1"/>
</dbReference>
<keyword evidence="6 10" id="KW-0378">Hydrolase</keyword>
<evidence type="ECO:0000259" key="9">
    <source>
        <dbReference type="PROSITE" id="PS51462"/>
    </source>
</evidence>
<name>A0ABU1YTQ8_ROSSA</name>
<dbReference type="Proteomes" id="UP001180453">
    <property type="component" value="Unassembled WGS sequence"/>
</dbReference>
<dbReference type="PANTHER" id="PTHR11839">
    <property type="entry name" value="UDP/ADP-SUGAR PYROPHOSPHATASE"/>
    <property type="match status" value="1"/>
</dbReference>
<keyword evidence="11" id="KW-1185">Reference proteome</keyword>
<evidence type="ECO:0000313" key="10">
    <source>
        <dbReference type="EMBL" id="MDR7272259.1"/>
    </source>
</evidence>
<dbReference type="Pfam" id="PF00293">
    <property type="entry name" value="NUDIX"/>
    <property type="match status" value="1"/>
</dbReference>
<dbReference type="CDD" id="cd24157">
    <property type="entry name" value="NUDIX_GDPMK"/>
    <property type="match status" value="1"/>
</dbReference>
<evidence type="ECO:0000256" key="7">
    <source>
        <dbReference type="ARBA" id="ARBA00032162"/>
    </source>
</evidence>
<feature type="domain" description="Nudix hydrolase" evidence="9">
    <location>
        <begin position="56"/>
        <end position="194"/>
    </location>
</feature>
<comment type="catalytic activity">
    <reaction evidence="1">
        <text>GDP-alpha-D-mannose + H2O = alpha-D-mannose 1-phosphate + GMP + 2 H(+)</text>
        <dbReference type="Rhea" id="RHEA:27978"/>
        <dbReference type="ChEBI" id="CHEBI:15377"/>
        <dbReference type="ChEBI" id="CHEBI:15378"/>
        <dbReference type="ChEBI" id="CHEBI:57527"/>
        <dbReference type="ChEBI" id="CHEBI:58115"/>
        <dbReference type="ChEBI" id="CHEBI:58409"/>
    </reaction>
</comment>
<dbReference type="PANTHER" id="PTHR11839:SF18">
    <property type="entry name" value="NUDIX HYDROLASE DOMAIN-CONTAINING PROTEIN"/>
    <property type="match status" value="1"/>
</dbReference>
<evidence type="ECO:0000256" key="4">
    <source>
        <dbReference type="ARBA" id="ARBA00011738"/>
    </source>
</evidence>
<comment type="similarity">
    <text evidence="3">Belongs to the Nudix hydrolase family. NudK subfamily.</text>
</comment>
<comment type="subunit">
    <text evidence="4">Homodimer.</text>
</comment>
<comment type="caution">
    <text evidence="10">The sequence shown here is derived from an EMBL/GenBank/DDBJ whole genome shotgun (WGS) entry which is preliminary data.</text>
</comment>
<sequence>MQDQPHSRIADLPLPERVRVRQERLLSDNWYTLKTTRFEFLRSDGQWQTQDRETYDRGNGACILLYQRERRRVLLTRQFRYPVFVNGWQQLMVEVVAGLLDEADPVSCIRAEAEQEAGVKLRAVQPLFEAYMSPGSVTEKLHFFAAEYEDSDLVGAGGGLVDEGEDIARFELDFDAAMRHVEAGEIVDAKTIMLLRWAERHVFGPSPKPGPLLVFIAGPYRSGTGDREDLIAANVKAMQDAAAQVAALGHVPVLGEWVTLPLIEASGGQRGDAVWDRYFHPHAQALLERCDLLLRIGGNPDGADAMVKAALARGLGIHYGLASLTAPTA</sequence>
<dbReference type="InterPro" id="IPR015797">
    <property type="entry name" value="NUDIX_hydrolase-like_dom_sf"/>
</dbReference>
<evidence type="ECO:0000256" key="1">
    <source>
        <dbReference type="ARBA" id="ARBA00000847"/>
    </source>
</evidence>
<accession>A0ABU1YTQ8</accession>
<dbReference type="EMBL" id="JAVDXU010000004">
    <property type="protein sequence ID" value="MDR7272259.1"/>
    <property type="molecule type" value="Genomic_DNA"/>
</dbReference>
<reference evidence="10 11" key="1">
    <citation type="submission" date="2023-07" db="EMBL/GenBank/DDBJ databases">
        <title>Sorghum-associated microbial communities from plants grown in Nebraska, USA.</title>
        <authorList>
            <person name="Schachtman D."/>
        </authorList>
    </citation>
    <scope>NUCLEOTIDE SEQUENCE [LARGE SCALE GENOMIC DNA]</scope>
    <source>
        <strain evidence="10 11">BE314</strain>
    </source>
</reference>
<proteinExistence type="inferred from homology"/>
<dbReference type="Gene3D" id="3.40.50.10400">
    <property type="entry name" value="Hypothetical protein PA1492"/>
    <property type="match status" value="1"/>
</dbReference>
<evidence type="ECO:0000256" key="6">
    <source>
        <dbReference type="ARBA" id="ARBA00022801"/>
    </source>
</evidence>
<evidence type="ECO:0000256" key="2">
    <source>
        <dbReference type="ARBA" id="ARBA00001946"/>
    </source>
</evidence>